<dbReference type="InterPro" id="IPR014710">
    <property type="entry name" value="RmlC-like_jellyroll"/>
</dbReference>
<gene>
    <name evidence="2" type="ORF">DF037_01680</name>
</gene>
<dbReference type="Pfam" id="PF07883">
    <property type="entry name" value="Cupin_2"/>
    <property type="match status" value="1"/>
</dbReference>
<protein>
    <submittedName>
        <fullName evidence="2">Cupin domain-containing protein</fullName>
    </submittedName>
</protein>
<dbReference type="RefSeq" id="WP_124616059.1">
    <property type="nucleotide sequence ID" value="NZ_QTQX01000001.1"/>
</dbReference>
<feature type="domain" description="Cupin type-2" evidence="1">
    <location>
        <begin position="64"/>
        <end position="134"/>
    </location>
</feature>
<dbReference type="EMBL" id="QTQX01000001">
    <property type="protein sequence ID" value="RQT37582.1"/>
    <property type="molecule type" value="Genomic_DNA"/>
</dbReference>
<evidence type="ECO:0000259" key="1">
    <source>
        <dbReference type="Pfam" id="PF07883"/>
    </source>
</evidence>
<dbReference type="Gene3D" id="2.60.120.10">
    <property type="entry name" value="Jelly Rolls"/>
    <property type="match status" value="1"/>
</dbReference>
<dbReference type="PROSITE" id="PS51257">
    <property type="entry name" value="PROKAR_LIPOPROTEIN"/>
    <property type="match status" value="1"/>
</dbReference>
<dbReference type="InterPro" id="IPR013096">
    <property type="entry name" value="Cupin_2"/>
</dbReference>
<proteinExistence type="predicted"/>
<comment type="caution">
    <text evidence="2">The sequence shown here is derived from an EMBL/GenBank/DDBJ whole genome shotgun (WGS) entry which is preliminary data.</text>
</comment>
<dbReference type="AlphaFoldDB" id="A0A3N8RNX5"/>
<sequence length="140" mass="14712">MHRESNTSLSYYLVGAILALGCSISHAQTLPSQRVGVDGKTLGAIPLSAEFLAAGGSRELRMREVTIQPGGVLPMHSHRDRPSVSYVLSGTVTEYLDGSSTPRSVVAGQAYTTSGPRSHALVNTGPVPAVFLEIDLPPAK</sequence>
<reference evidence="2 3" key="1">
    <citation type="submission" date="2018-08" db="EMBL/GenBank/DDBJ databases">
        <title>Comparative analysis of Burkholderia isolates from Puerto Rico.</title>
        <authorList>
            <person name="Hall C."/>
            <person name="Sahl J."/>
            <person name="Wagner D."/>
        </authorList>
    </citation>
    <scope>NUCLEOTIDE SEQUENCE [LARGE SCALE GENOMIC DNA]</scope>
    <source>
        <strain evidence="2 3">Bp9001</strain>
    </source>
</reference>
<accession>A0A3N8RNX5</accession>
<dbReference type="Proteomes" id="UP000269271">
    <property type="component" value="Unassembled WGS sequence"/>
</dbReference>
<dbReference type="SUPFAM" id="SSF51182">
    <property type="entry name" value="RmlC-like cupins"/>
    <property type="match status" value="1"/>
</dbReference>
<organism evidence="2 3">
    <name type="scientific">Burkholderia contaminans</name>
    <dbReference type="NCBI Taxonomy" id="488447"/>
    <lineage>
        <taxon>Bacteria</taxon>
        <taxon>Pseudomonadati</taxon>
        <taxon>Pseudomonadota</taxon>
        <taxon>Betaproteobacteria</taxon>
        <taxon>Burkholderiales</taxon>
        <taxon>Burkholderiaceae</taxon>
        <taxon>Burkholderia</taxon>
        <taxon>Burkholderia cepacia complex</taxon>
    </lineage>
</organism>
<evidence type="ECO:0000313" key="2">
    <source>
        <dbReference type="EMBL" id="RQT37582.1"/>
    </source>
</evidence>
<dbReference type="InterPro" id="IPR011051">
    <property type="entry name" value="RmlC_Cupin_sf"/>
</dbReference>
<name>A0A3N8RNX5_9BURK</name>
<evidence type="ECO:0000313" key="3">
    <source>
        <dbReference type="Proteomes" id="UP000269271"/>
    </source>
</evidence>